<feature type="binding site" evidence="14">
    <location>
        <position position="238"/>
    </location>
    <ligand>
        <name>Zn(2+)</name>
        <dbReference type="ChEBI" id="CHEBI:29105"/>
        <note>catalytic</note>
    </ligand>
</feature>
<evidence type="ECO:0000256" key="7">
    <source>
        <dbReference type="ARBA" id="ARBA00022723"/>
    </source>
</evidence>
<evidence type="ECO:0000256" key="11">
    <source>
        <dbReference type="ARBA" id="ARBA00023049"/>
    </source>
</evidence>
<feature type="domain" description="Lysine-specific metallo-endopeptidase" evidence="16">
    <location>
        <begin position="162"/>
        <end position="265"/>
    </location>
</feature>
<dbReference type="HOGENOM" id="CLU_040830_0_0_1"/>
<keyword evidence="18" id="KW-1185">Reference proteome</keyword>
<evidence type="ECO:0000256" key="2">
    <source>
        <dbReference type="ARBA" id="ARBA00004613"/>
    </source>
</evidence>
<dbReference type="InterPro" id="IPR050414">
    <property type="entry name" value="Fungal_M35_metalloproteases"/>
</dbReference>
<feature type="binding site" evidence="14">
    <location>
        <position position="227"/>
    </location>
    <ligand>
        <name>Zn(2+)</name>
        <dbReference type="ChEBI" id="CHEBI:29105"/>
        <note>catalytic</note>
    </ligand>
</feature>
<keyword evidence="6 15" id="KW-0165">Cleavage on pair of basic residues</keyword>
<dbReference type="Pfam" id="PF14521">
    <property type="entry name" value="Aspzincin_M35"/>
    <property type="match status" value="1"/>
</dbReference>
<dbReference type="InterPro" id="IPR029463">
    <property type="entry name" value="Lys_MEP"/>
</dbReference>
<dbReference type="SUPFAM" id="SSF55486">
    <property type="entry name" value="Metalloproteases ('zincins'), catalytic domain"/>
    <property type="match status" value="1"/>
</dbReference>
<keyword evidence="7 14" id="KW-0479">Metal-binding</keyword>
<comment type="subcellular location">
    <subcellularLocation>
        <location evidence="2 15">Secreted</location>
    </subcellularLocation>
</comment>
<feature type="chain" id="PRO_5005127210" description="Neutral protease 2" evidence="15">
    <location>
        <begin position="20"/>
        <end position="273"/>
    </location>
</feature>
<evidence type="ECO:0000313" key="17">
    <source>
        <dbReference type="EMBL" id="EFJ00491.1"/>
    </source>
</evidence>
<sequence>MFFKVSSLIALALAGSALATPLARSEDLKVELSGAESVTSIDDVKITAAVTNTGSEAVKVLKYGTVLDSQLPTRSFHVTKDDADVAFTGIKMQLSIPDLTDEAFATIQPGETVTAEHAGESISALFDFESAGEGAYTFEPVTTFMVASGDSLAPASDMLKTKNSSSRTLSCTDTYGACTSGVIAYTVIATTNVYFCPIFFQEVPSTYLCTGQTSVASRNVRGGTVLHELTHATSGTDDITYGCSADQALSDANSYANADNYNCFSTQVYANQC</sequence>
<dbReference type="Pfam" id="PF02102">
    <property type="entry name" value="Peptidase_M35"/>
    <property type="match status" value="1"/>
</dbReference>
<evidence type="ECO:0000256" key="15">
    <source>
        <dbReference type="RuleBase" id="RU361126"/>
    </source>
</evidence>
<evidence type="ECO:0000256" key="3">
    <source>
        <dbReference type="ARBA" id="ARBA00010279"/>
    </source>
</evidence>
<dbReference type="GO" id="GO:0005576">
    <property type="term" value="C:extracellular region"/>
    <property type="evidence" value="ECO:0007669"/>
    <property type="project" value="UniProtKB-SubCell"/>
</dbReference>
<evidence type="ECO:0000256" key="9">
    <source>
        <dbReference type="ARBA" id="ARBA00022801"/>
    </source>
</evidence>
<dbReference type="GO" id="GO:0046872">
    <property type="term" value="F:metal ion binding"/>
    <property type="evidence" value="ECO:0007669"/>
    <property type="project" value="UniProtKB-KW"/>
</dbReference>
<dbReference type="eggNOG" id="ENOG502SGF5">
    <property type="taxonomic scope" value="Eukaryota"/>
</dbReference>
<dbReference type="GO" id="GO:0004222">
    <property type="term" value="F:metalloendopeptidase activity"/>
    <property type="evidence" value="ECO:0007669"/>
    <property type="project" value="InterPro"/>
</dbReference>
<keyword evidence="8 15" id="KW-0732">Signal</keyword>
<comment type="catalytic activity">
    <reaction evidence="1 15">
        <text>Preferential cleavage of bonds with hydrophobic residues in P1'. Also 3-Asn-|-Gln-4 and 8-Gly-|-Ser-9 bonds in insulin B chain.</text>
        <dbReference type="EC" id="3.4.24.39"/>
    </reaction>
</comment>
<comment type="similarity">
    <text evidence="3 15">Belongs to the peptidase M35 family.</text>
</comment>
<evidence type="ECO:0000256" key="13">
    <source>
        <dbReference type="PIRSR" id="PIRSR601384-1"/>
    </source>
</evidence>
<dbReference type="CDD" id="cd11008">
    <property type="entry name" value="M35_deuterolysin_like"/>
    <property type="match status" value="1"/>
</dbReference>
<evidence type="ECO:0000256" key="12">
    <source>
        <dbReference type="ARBA" id="ARBA00023145"/>
    </source>
</evidence>
<dbReference type="PANTHER" id="PTHR37016">
    <property type="match status" value="1"/>
</dbReference>
<dbReference type="EC" id="3.4.24.39" evidence="15"/>
<evidence type="ECO:0000256" key="5">
    <source>
        <dbReference type="ARBA" id="ARBA00022670"/>
    </source>
</evidence>
<dbReference type="STRING" id="578458.D8PTD2"/>
<dbReference type="GO" id="GO:0006508">
    <property type="term" value="P:proteolysis"/>
    <property type="evidence" value="ECO:0007669"/>
    <property type="project" value="UniProtKB-KW"/>
</dbReference>
<proteinExistence type="inferred from homology"/>
<dbReference type="Proteomes" id="UP000007431">
    <property type="component" value="Unassembled WGS sequence"/>
</dbReference>
<evidence type="ECO:0000256" key="10">
    <source>
        <dbReference type="ARBA" id="ARBA00022833"/>
    </source>
</evidence>
<keyword evidence="11 15" id="KW-0482">Metalloprotease</keyword>
<reference evidence="17 18" key="1">
    <citation type="journal article" date="2010" name="Nat. Biotechnol.">
        <title>Genome sequence of the model mushroom Schizophyllum commune.</title>
        <authorList>
            <person name="Ohm R.A."/>
            <person name="de Jong J.F."/>
            <person name="Lugones L.G."/>
            <person name="Aerts A."/>
            <person name="Kothe E."/>
            <person name="Stajich J.E."/>
            <person name="de Vries R.P."/>
            <person name="Record E."/>
            <person name="Levasseur A."/>
            <person name="Baker S.E."/>
            <person name="Bartholomew K.A."/>
            <person name="Coutinho P.M."/>
            <person name="Erdmann S."/>
            <person name="Fowler T.J."/>
            <person name="Gathman A.C."/>
            <person name="Lombard V."/>
            <person name="Henrissat B."/>
            <person name="Knabe N."/>
            <person name="Kuees U."/>
            <person name="Lilly W.W."/>
            <person name="Lindquist E."/>
            <person name="Lucas S."/>
            <person name="Magnuson J.K."/>
            <person name="Piumi F."/>
            <person name="Raudaskoski M."/>
            <person name="Salamov A."/>
            <person name="Schmutz J."/>
            <person name="Schwarze F.W.M.R."/>
            <person name="vanKuyk P.A."/>
            <person name="Horton J.S."/>
            <person name="Grigoriev I.V."/>
            <person name="Woesten H.A.B."/>
        </authorList>
    </citation>
    <scope>NUCLEOTIDE SEQUENCE [LARGE SCALE GENOMIC DNA]</scope>
    <source>
        <strain evidence="18">H4-8 / FGSC 9210</strain>
    </source>
</reference>
<keyword evidence="10 14" id="KW-0862">Zinc</keyword>
<evidence type="ECO:0000256" key="6">
    <source>
        <dbReference type="ARBA" id="ARBA00022685"/>
    </source>
</evidence>
<dbReference type="PANTHER" id="PTHR37016:SF3">
    <property type="entry name" value="NEUTRAL PROTEASE 2-RELATED"/>
    <property type="match status" value="1"/>
</dbReference>
<keyword evidence="12" id="KW-0865">Zymogen</keyword>
<dbReference type="AlphaFoldDB" id="D8PTD2"/>
<keyword evidence="9 15" id="KW-0378">Hydrolase</keyword>
<dbReference type="Gene3D" id="3.40.390.10">
    <property type="entry name" value="Collagenase (Catalytic Domain)"/>
    <property type="match status" value="1"/>
</dbReference>
<keyword evidence="4 15" id="KW-0964">Secreted</keyword>
<evidence type="ECO:0000259" key="16">
    <source>
        <dbReference type="Pfam" id="PF14521"/>
    </source>
</evidence>
<dbReference type="OMA" id="ANCDLYY"/>
<evidence type="ECO:0000256" key="4">
    <source>
        <dbReference type="ARBA" id="ARBA00022525"/>
    </source>
</evidence>
<feature type="active site" evidence="13">
    <location>
        <position position="228"/>
    </location>
</feature>
<feature type="binding site" evidence="14">
    <location>
        <position position="231"/>
    </location>
    <ligand>
        <name>Zn(2+)</name>
        <dbReference type="ChEBI" id="CHEBI:29105"/>
        <note>catalytic</note>
    </ligand>
</feature>
<gene>
    <name evidence="17" type="ORF">SCHCODRAFT_52108</name>
</gene>
<dbReference type="PRINTS" id="PR00768">
    <property type="entry name" value="DEUTEROLYSIN"/>
</dbReference>
<evidence type="ECO:0000256" key="1">
    <source>
        <dbReference type="ARBA" id="ARBA00001187"/>
    </source>
</evidence>
<comment type="cofactor">
    <cofactor evidence="14 15">
        <name>Zn(2+)</name>
        <dbReference type="ChEBI" id="CHEBI:29105"/>
    </cofactor>
    <text evidence="14 15">Binds 1 zinc ion per subunit.</text>
</comment>
<protein>
    <recommendedName>
        <fullName evidence="15">Neutral protease 2</fullName>
        <ecNumber evidence="15">3.4.24.39</ecNumber>
    </recommendedName>
    <alternativeName>
        <fullName evidence="15">Deuterolysin</fullName>
    </alternativeName>
</protein>
<comment type="function">
    <text evidence="15">Secreted metalloproteinase that allows assimilation of proteinaceous substrates. Shows high activities on basic nuclear substrates such as histone and protamine.</text>
</comment>
<evidence type="ECO:0000256" key="8">
    <source>
        <dbReference type="ARBA" id="ARBA00022729"/>
    </source>
</evidence>
<organism evidence="18">
    <name type="scientific">Schizophyllum commune (strain H4-8 / FGSC 9210)</name>
    <name type="common">Split gill fungus</name>
    <dbReference type="NCBI Taxonomy" id="578458"/>
    <lineage>
        <taxon>Eukaryota</taxon>
        <taxon>Fungi</taxon>
        <taxon>Dikarya</taxon>
        <taxon>Basidiomycota</taxon>
        <taxon>Agaricomycotina</taxon>
        <taxon>Agaricomycetes</taxon>
        <taxon>Agaricomycetidae</taxon>
        <taxon>Agaricales</taxon>
        <taxon>Schizophyllaceae</taxon>
        <taxon>Schizophyllum</taxon>
    </lineage>
</organism>
<evidence type="ECO:0000313" key="18">
    <source>
        <dbReference type="Proteomes" id="UP000007431"/>
    </source>
</evidence>
<dbReference type="InterPro" id="IPR001384">
    <property type="entry name" value="Peptidase_M35"/>
</dbReference>
<dbReference type="EMBL" id="GL377303">
    <property type="protein sequence ID" value="EFJ00491.1"/>
    <property type="molecule type" value="Genomic_DNA"/>
</dbReference>
<dbReference type="InParanoid" id="D8PTD2"/>
<name>D8PTD2_SCHCM</name>
<evidence type="ECO:0000256" key="14">
    <source>
        <dbReference type="PIRSR" id="PIRSR601384-2"/>
    </source>
</evidence>
<feature type="signal peptide" evidence="15">
    <location>
        <begin position="1"/>
        <end position="19"/>
    </location>
</feature>
<accession>D8PTD2</accession>
<dbReference type="InterPro" id="IPR024079">
    <property type="entry name" value="MetalloPept_cat_dom_sf"/>
</dbReference>
<dbReference type="VEuPathDB" id="FungiDB:SCHCODRAFT_02009250"/>
<keyword evidence="5 15" id="KW-0645">Protease</keyword>